<dbReference type="Proteomes" id="UP000708208">
    <property type="component" value="Unassembled WGS sequence"/>
</dbReference>
<name>A0A8J2LFC6_9HEXA</name>
<sequence length="106" mass="12080">MVVYTDIGVVDSGKPQGKNMDSETTRLGRIESYMEKRERADNYFSYIPLQINSQHTLEHKIVRGDNGITNNRCVQESVSYRTLKFVSAIFHAILNPPGMLSVMELK</sequence>
<gene>
    <name evidence="1" type="ORF">AFUS01_LOCUS41082</name>
</gene>
<evidence type="ECO:0000313" key="1">
    <source>
        <dbReference type="EMBL" id="CAG7831334.1"/>
    </source>
</evidence>
<dbReference type="EMBL" id="CAJVCH010560047">
    <property type="protein sequence ID" value="CAG7831334.1"/>
    <property type="molecule type" value="Genomic_DNA"/>
</dbReference>
<dbReference type="AlphaFoldDB" id="A0A8J2LFC6"/>
<evidence type="ECO:0000313" key="2">
    <source>
        <dbReference type="Proteomes" id="UP000708208"/>
    </source>
</evidence>
<reference evidence="1" key="1">
    <citation type="submission" date="2021-06" db="EMBL/GenBank/DDBJ databases">
        <authorList>
            <person name="Hodson N. C."/>
            <person name="Mongue J. A."/>
            <person name="Jaron S. K."/>
        </authorList>
    </citation>
    <scope>NUCLEOTIDE SEQUENCE</scope>
</reference>
<organism evidence="1 2">
    <name type="scientific">Allacma fusca</name>
    <dbReference type="NCBI Taxonomy" id="39272"/>
    <lineage>
        <taxon>Eukaryota</taxon>
        <taxon>Metazoa</taxon>
        <taxon>Ecdysozoa</taxon>
        <taxon>Arthropoda</taxon>
        <taxon>Hexapoda</taxon>
        <taxon>Collembola</taxon>
        <taxon>Symphypleona</taxon>
        <taxon>Sminthuridae</taxon>
        <taxon>Allacma</taxon>
    </lineage>
</organism>
<accession>A0A8J2LFC6</accession>
<comment type="caution">
    <text evidence="1">The sequence shown here is derived from an EMBL/GenBank/DDBJ whole genome shotgun (WGS) entry which is preliminary data.</text>
</comment>
<keyword evidence="2" id="KW-1185">Reference proteome</keyword>
<protein>
    <submittedName>
        <fullName evidence="1">Uncharacterized protein</fullName>
    </submittedName>
</protein>
<proteinExistence type="predicted"/>